<reference evidence="1 2" key="1">
    <citation type="submission" date="2016-08" db="EMBL/GenBank/DDBJ databases">
        <title>Novel Firmicute Genomes.</title>
        <authorList>
            <person name="Poppleton D.I."/>
            <person name="Gribaldo S."/>
        </authorList>
    </citation>
    <scope>NUCLEOTIDE SEQUENCE [LARGE SCALE GENOMIC DNA]</scope>
    <source>
        <strain evidence="1 2">RAOx-1</strain>
    </source>
</reference>
<dbReference type="Proteomes" id="UP000284219">
    <property type="component" value="Unassembled WGS sequence"/>
</dbReference>
<dbReference type="RefSeq" id="WP_120188446.1">
    <property type="nucleotide sequence ID" value="NZ_MCHY01000006.1"/>
</dbReference>
<protein>
    <submittedName>
        <fullName evidence="1">Uncharacterized protein</fullName>
    </submittedName>
</protein>
<name>A0A419SNH2_9BACL</name>
<proteinExistence type="predicted"/>
<comment type="caution">
    <text evidence="1">The sequence shown here is derived from an EMBL/GenBank/DDBJ whole genome shotgun (WGS) entry which is preliminary data.</text>
</comment>
<dbReference type="EMBL" id="MCHY01000006">
    <property type="protein sequence ID" value="RKD25771.1"/>
    <property type="molecule type" value="Genomic_DNA"/>
</dbReference>
<accession>A0A419SNH2</accession>
<organism evidence="1 2">
    <name type="scientific">Ammoniphilus oxalaticus</name>
    <dbReference type="NCBI Taxonomy" id="66863"/>
    <lineage>
        <taxon>Bacteria</taxon>
        <taxon>Bacillati</taxon>
        <taxon>Bacillota</taxon>
        <taxon>Bacilli</taxon>
        <taxon>Bacillales</taxon>
        <taxon>Paenibacillaceae</taxon>
        <taxon>Aneurinibacillus group</taxon>
        <taxon>Ammoniphilus</taxon>
    </lineage>
</organism>
<dbReference type="AlphaFoldDB" id="A0A419SNH2"/>
<evidence type="ECO:0000313" key="1">
    <source>
        <dbReference type="EMBL" id="RKD25771.1"/>
    </source>
</evidence>
<evidence type="ECO:0000313" key="2">
    <source>
        <dbReference type="Proteomes" id="UP000284219"/>
    </source>
</evidence>
<keyword evidence="2" id="KW-1185">Reference proteome</keyword>
<gene>
    <name evidence="1" type="ORF">BEP19_02180</name>
</gene>
<sequence>MERERYIRQKWGTEPLIEIADALQIELAELLELAFVYELYEQETPSLRRRWDPQEEAFLQKYSDRLSIKEASHLLYRSHYATYQRVRYLGLDEMVKRK</sequence>
<dbReference type="OrthoDB" id="2941145at2"/>